<evidence type="ECO:0000313" key="2">
    <source>
        <dbReference type="EMBL" id="OGM91643.1"/>
    </source>
</evidence>
<dbReference type="CDD" id="cd00158">
    <property type="entry name" value="RHOD"/>
    <property type="match status" value="1"/>
</dbReference>
<dbReference type="InterPro" id="IPR036873">
    <property type="entry name" value="Rhodanese-like_dom_sf"/>
</dbReference>
<feature type="domain" description="Rhodanese" evidence="1">
    <location>
        <begin position="63"/>
        <end position="165"/>
    </location>
</feature>
<protein>
    <recommendedName>
        <fullName evidence="1">Rhodanese domain-containing protein</fullName>
    </recommendedName>
</protein>
<dbReference type="Gene3D" id="3.40.250.10">
    <property type="entry name" value="Rhodanese-like domain"/>
    <property type="match status" value="1"/>
</dbReference>
<dbReference type="PROSITE" id="PS50206">
    <property type="entry name" value="RHODANESE_3"/>
    <property type="match status" value="1"/>
</dbReference>
<dbReference type="InterPro" id="IPR001763">
    <property type="entry name" value="Rhodanese-like_dom"/>
</dbReference>
<sequence>MNPVLKTIFISSIVGAVAGSGMTFLFQNNQKSTEQELIKEFYEIENAVYVSPHSLRQKMSKGQTDGYVLVDLRSNEEYEKGHIITAVSVPAYKDPNTSAYDERDRIIVQFRELLKNNPNKEIIVYCYSMPCMTGRKIGKMLVENGMYVKHLGIGWNEWRYFWSLWNHDGEAPTKWEDFVISGKDPGVPKAQELPSPCGEGEFGC</sequence>
<dbReference type="SMART" id="SM00450">
    <property type="entry name" value="RHOD"/>
    <property type="match status" value="1"/>
</dbReference>
<accession>A0A1F8DSM9</accession>
<dbReference type="Pfam" id="PF00581">
    <property type="entry name" value="Rhodanese"/>
    <property type="match status" value="1"/>
</dbReference>
<dbReference type="SUPFAM" id="SSF52821">
    <property type="entry name" value="Rhodanese/Cell cycle control phosphatase"/>
    <property type="match status" value="1"/>
</dbReference>
<gene>
    <name evidence="2" type="ORF">A3A20_01755</name>
</gene>
<comment type="caution">
    <text evidence="2">The sequence shown here is derived from an EMBL/GenBank/DDBJ whole genome shotgun (WGS) entry which is preliminary data.</text>
</comment>
<name>A0A1F8DSM9_9BACT</name>
<dbReference type="Proteomes" id="UP000178946">
    <property type="component" value="Unassembled WGS sequence"/>
</dbReference>
<reference evidence="2 3" key="1">
    <citation type="journal article" date="2016" name="Nat. Commun.">
        <title>Thousands of microbial genomes shed light on interconnected biogeochemical processes in an aquifer system.</title>
        <authorList>
            <person name="Anantharaman K."/>
            <person name="Brown C.T."/>
            <person name="Hug L.A."/>
            <person name="Sharon I."/>
            <person name="Castelle C.J."/>
            <person name="Probst A.J."/>
            <person name="Thomas B.C."/>
            <person name="Singh A."/>
            <person name="Wilkins M.J."/>
            <person name="Karaoz U."/>
            <person name="Brodie E.L."/>
            <person name="Williams K.H."/>
            <person name="Hubbard S.S."/>
            <person name="Banfield J.F."/>
        </authorList>
    </citation>
    <scope>NUCLEOTIDE SEQUENCE [LARGE SCALE GENOMIC DNA]</scope>
</reference>
<evidence type="ECO:0000259" key="1">
    <source>
        <dbReference type="PROSITE" id="PS50206"/>
    </source>
</evidence>
<dbReference type="AlphaFoldDB" id="A0A1F8DSM9"/>
<organism evidence="2 3">
    <name type="scientific">Candidatus Wolfebacteria bacterium RIFCSPLOWO2_01_FULL_45_19</name>
    <dbReference type="NCBI Taxonomy" id="1802557"/>
    <lineage>
        <taxon>Bacteria</taxon>
        <taxon>Candidatus Wolfeibacteriota</taxon>
    </lineage>
</organism>
<evidence type="ECO:0000313" key="3">
    <source>
        <dbReference type="Proteomes" id="UP000178946"/>
    </source>
</evidence>
<proteinExistence type="predicted"/>
<dbReference type="EMBL" id="MGIR01000001">
    <property type="protein sequence ID" value="OGM91643.1"/>
    <property type="molecule type" value="Genomic_DNA"/>
</dbReference>
<dbReference type="STRING" id="1802557.A3A20_01755"/>